<gene>
    <name evidence="2" type="ORF">OG699_42520</name>
</gene>
<evidence type="ECO:0000256" key="1">
    <source>
        <dbReference type="SAM" id="SignalP"/>
    </source>
</evidence>
<sequence length="328" mass="33476">MRPLPRSRPLAPAVTLAVALLLAFLPSGARAAGVTRESTTVDVSCAAFTYHQSADWYFPSGTPSGLIWLQHGFARANDHVRDLAEHYAAAGYLVFAPTLPSADLFGCTLPNLGNNKPFLDNVASWFTTKGTGADRLRASYARAAASAGRAGTALPSSLVLSGHSAGGEAVEYVAQRLHASAPADFARVRGLVLLDPVKSFLGSNTEDALTGLAGTGLPVHTVSSPPYSCNSDATGTEAVQKLVPAAFVGVRLTTGAHTDAEGASTDLSGTALCGTPQTKNVAALQSLATAWASDAFTGRTTAAWYPGGASYDALLAAGTISTLAGAGV</sequence>
<proteinExistence type="predicted"/>
<keyword evidence="2" id="KW-0378">Hydrolase</keyword>
<dbReference type="GO" id="GO:0016787">
    <property type="term" value="F:hydrolase activity"/>
    <property type="evidence" value="ECO:0007669"/>
    <property type="project" value="UniProtKB-KW"/>
</dbReference>
<organism evidence="2">
    <name type="scientific">Streptomyces sp. NBC_01393</name>
    <dbReference type="NCBI Taxonomy" id="2903851"/>
    <lineage>
        <taxon>Bacteria</taxon>
        <taxon>Bacillati</taxon>
        <taxon>Actinomycetota</taxon>
        <taxon>Actinomycetes</taxon>
        <taxon>Kitasatosporales</taxon>
        <taxon>Streptomycetaceae</taxon>
        <taxon>Streptomyces</taxon>
    </lineage>
</organism>
<dbReference type="SUPFAM" id="SSF53474">
    <property type="entry name" value="alpha/beta-Hydrolases"/>
    <property type="match status" value="1"/>
</dbReference>
<protein>
    <submittedName>
        <fullName evidence="2">Alpha/beta hydrolase fold domain-containing protein</fullName>
    </submittedName>
</protein>
<name>A0AAU3IA44_9ACTN</name>
<reference evidence="2" key="1">
    <citation type="submission" date="2022-10" db="EMBL/GenBank/DDBJ databases">
        <title>The complete genomes of actinobacterial strains from the NBC collection.</title>
        <authorList>
            <person name="Joergensen T.S."/>
            <person name="Alvarez Arevalo M."/>
            <person name="Sterndorff E.B."/>
            <person name="Faurdal D."/>
            <person name="Vuksanovic O."/>
            <person name="Mourched A.-S."/>
            <person name="Charusanti P."/>
            <person name="Shaw S."/>
            <person name="Blin K."/>
            <person name="Weber T."/>
        </authorList>
    </citation>
    <scope>NUCLEOTIDE SEQUENCE</scope>
    <source>
        <strain evidence="2">NBC_01393</strain>
    </source>
</reference>
<dbReference type="EMBL" id="CP109546">
    <property type="protein sequence ID" value="WTZ14051.1"/>
    <property type="molecule type" value="Genomic_DNA"/>
</dbReference>
<dbReference type="Gene3D" id="3.40.50.1820">
    <property type="entry name" value="alpha/beta hydrolase"/>
    <property type="match status" value="1"/>
</dbReference>
<keyword evidence="1" id="KW-0732">Signal</keyword>
<feature type="signal peptide" evidence="1">
    <location>
        <begin position="1"/>
        <end position="31"/>
    </location>
</feature>
<dbReference type="InterPro" id="IPR029058">
    <property type="entry name" value="AB_hydrolase_fold"/>
</dbReference>
<evidence type="ECO:0000313" key="2">
    <source>
        <dbReference type="EMBL" id="WTZ14051.1"/>
    </source>
</evidence>
<dbReference type="AlphaFoldDB" id="A0AAU3IA44"/>
<feature type="chain" id="PRO_5043626138" evidence="1">
    <location>
        <begin position="32"/>
        <end position="328"/>
    </location>
</feature>
<accession>A0AAU3IA44</accession>